<feature type="region of interest" description="Disordered" evidence="1">
    <location>
        <begin position="1"/>
        <end position="21"/>
    </location>
</feature>
<evidence type="ECO:0000259" key="2">
    <source>
        <dbReference type="Pfam" id="PF09088"/>
    </source>
</evidence>
<dbReference type="FunFam" id="1.25.40.180:FF:000079">
    <property type="entry name" value="Related to cap binding protein 80 (Cbp80)"/>
    <property type="match status" value="1"/>
</dbReference>
<gene>
    <name evidence="4" type="ORF">GCG54_00001517</name>
</gene>
<dbReference type="GO" id="GO:0006406">
    <property type="term" value="P:mRNA export from nucleus"/>
    <property type="evidence" value="ECO:0007669"/>
    <property type="project" value="InterPro"/>
</dbReference>
<accession>A0A8H4FQU3</accession>
<keyword evidence="5" id="KW-1185">Reference proteome</keyword>
<feature type="region of interest" description="Disordered" evidence="1">
    <location>
        <begin position="42"/>
        <end position="61"/>
    </location>
</feature>
<dbReference type="GO" id="GO:0005634">
    <property type="term" value="C:nucleus"/>
    <property type="evidence" value="ECO:0007669"/>
    <property type="project" value="TreeGrafter"/>
</dbReference>
<dbReference type="FunFam" id="1.25.40.180:FF:000045">
    <property type="entry name" value="snRNA cap binding complex subunit (Gcr3), putative"/>
    <property type="match status" value="1"/>
</dbReference>
<proteinExistence type="predicted"/>
<evidence type="ECO:0000313" key="5">
    <source>
        <dbReference type="Proteomes" id="UP000613401"/>
    </source>
</evidence>
<dbReference type="Pfam" id="PF09088">
    <property type="entry name" value="MIF4G_like"/>
    <property type="match status" value="1"/>
</dbReference>
<dbReference type="InterPro" id="IPR016024">
    <property type="entry name" value="ARM-type_fold"/>
</dbReference>
<dbReference type="AlphaFoldDB" id="A0A8H4FQU3"/>
<dbReference type="GO" id="GO:0003729">
    <property type="term" value="F:mRNA binding"/>
    <property type="evidence" value="ECO:0007669"/>
    <property type="project" value="TreeGrafter"/>
</dbReference>
<dbReference type="EMBL" id="WVTB01000007">
    <property type="protein sequence ID" value="KAF3811203.1"/>
    <property type="molecule type" value="Genomic_DNA"/>
</dbReference>
<evidence type="ECO:0000313" key="4">
    <source>
        <dbReference type="EMBL" id="KAF3811203.1"/>
    </source>
</evidence>
<feature type="domain" description="MIF4G-like type 2" evidence="3">
    <location>
        <begin position="583"/>
        <end position="823"/>
    </location>
</feature>
<dbReference type="SUPFAM" id="SSF48371">
    <property type="entry name" value="ARM repeat"/>
    <property type="match status" value="3"/>
</dbReference>
<name>A0A8H4FQU3_COLGL</name>
<reference evidence="4" key="2">
    <citation type="submission" date="2020-03" db="EMBL/GenBank/DDBJ databases">
        <authorList>
            <person name="Fu F.-F."/>
            <person name="Chen J."/>
        </authorList>
    </citation>
    <scope>NUCLEOTIDE SEQUENCE</scope>
    <source>
        <strain evidence="4">Lc1</strain>
    </source>
</reference>
<dbReference type="InterPro" id="IPR015172">
    <property type="entry name" value="MIF4G-like_typ-1"/>
</dbReference>
<dbReference type="RefSeq" id="XP_045270362.1">
    <property type="nucleotide sequence ID" value="XM_045401633.1"/>
</dbReference>
<dbReference type="GeneID" id="69008686"/>
<dbReference type="GO" id="GO:0005846">
    <property type="term" value="C:nuclear cap binding complex"/>
    <property type="evidence" value="ECO:0007669"/>
    <property type="project" value="InterPro"/>
</dbReference>
<protein>
    <submittedName>
        <fullName evidence="4">Nuclear cap-binding protein subunit 1</fullName>
    </submittedName>
</protein>
<dbReference type="GO" id="GO:0000184">
    <property type="term" value="P:nuclear-transcribed mRNA catabolic process, nonsense-mediated decay"/>
    <property type="evidence" value="ECO:0007669"/>
    <property type="project" value="TreeGrafter"/>
</dbReference>
<feature type="domain" description="MIF4G-like type 1" evidence="2">
    <location>
        <begin position="354"/>
        <end position="544"/>
    </location>
</feature>
<sequence length="842" mass="94591">MGDYERRRHHGGGGHNNRKRRYRGKLISAPVLFHQKLTTGLLPMTDDDDNDHRQQRRRIDSAPLPVRVRRQLLSLAESPLRRWHEEVQSIAHVVADNTEDTELRESFTSLVLQLALEQPLKTPFVAGVILLVNTLKPEIVGEILVKLSAATQEKIEAGQWRDVKLYLKLLACLQSSLDGEGIFNVLDELFNRAVDLQTASSDDVGPSITCDKKLVKIILFTIPYIMAAAPGQWQQKAADLMEKTDIIASEPHALQALIDPYLAEKDEPTGSMSVIALLQKQLHQEAANNWELSCLPRPWKLPLEEIEAQEKLDNATKHTLPAITVPEKIIAGPRPLFPEVYFSVYSSQEVGSVPPVTDIASSLIRDGLVDTINILDYNRNVTARYLIDLDCYFSDTTFVKRATPFDRLRDIESGKSTWKPEDVAVDAVFSQLFQLPTPEHKLVYYHSVLTEACKIAPAAIAPSLGRAIRHMYRNSSRLDLELSQRFVDWFSHHLSNFGFTWKWTEWVDDVFLPDIHPKKAFIIGALDKEIRLSFAQRIKGTLPEPYQPLIGPDKEKDVPDFKFNDESEYPLIISPPFVNLTEDTGTPFSAEGREIASLLRRKAPDEEFQPIIEKIHSLAIEHDLDPLVTSTDVFVTAVCWVGSKSLSHVLACIERTKDRLLDVGAASEAAKAQIITAVMSYWAAQPGVAISIVEKLLNYSILLPLSVIDWALVSSNHINGQSSGDSLAQTHVFELVFGTVAKVTGRVRQLQTEADADDEAKEREVKAMRDLFKAMEDALVSWASGSKDEMMEEMDGAGQRDSLLRRWGERWLRVFRRRAAIEEAFIFEASKDHTSGGESASV</sequence>
<dbReference type="InterPro" id="IPR015174">
    <property type="entry name" value="MIF4G-like_typ-2"/>
</dbReference>
<evidence type="ECO:0000259" key="3">
    <source>
        <dbReference type="Pfam" id="PF09090"/>
    </source>
</evidence>
<dbReference type="PANTHER" id="PTHR12412">
    <property type="entry name" value="CAP BINDING PROTEIN"/>
    <property type="match status" value="1"/>
</dbReference>
<dbReference type="Pfam" id="PF09090">
    <property type="entry name" value="MIF4G_like_2"/>
    <property type="match status" value="1"/>
</dbReference>
<dbReference type="Proteomes" id="UP000613401">
    <property type="component" value="Unassembled WGS sequence"/>
</dbReference>
<dbReference type="InterPro" id="IPR027159">
    <property type="entry name" value="CBP80"/>
</dbReference>
<dbReference type="FunFam" id="1.25.40.180:FF:000035">
    <property type="entry name" value="snRNA cap binding complex subunit (Gcr3)"/>
    <property type="match status" value="1"/>
</dbReference>
<feature type="compositionally biased region" description="Basic and acidic residues" evidence="1">
    <location>
        <begin position="50"/>
        <end position="60"/>
    </location>
</feature>
<reference evidence="4" key="1">
    <citation type="journal article" date="2020" name="Phytopathology">
        <title>Genome sequence and comparative analysis of Colletotrichum gloeosporioides isolated from Liriodendron leaves.</title>
        <authorList>
            <person name="Fu F.F."/>
            <person name="Hao Z."/>
            <person name="Wang P."/>
            <person name="Lu Y."/>
            <person name="Xue L.J."/>
            <person name="Wei G."/>
            <person name="Tian Y."/>
            <person name="Baishi H."/>
            <person name="Xu H."/>
            <person name="Shi J."/>
            <person name="Cheng T."/>
            <person name="Wang G."/>
            <person name="Yi Y."/>
            <person name="Chen J."/>
        </authorList>
    </citation>
    <scope>NUCLEOTIDE SEQUENCE</scope>
    <source>
        <strain evidence="4">Lc1</strain>
    </source>
</reference>
<feature type="compositionally biased region" description="Basic residues" evidence="1">
    <location>
        <begin position="7"/>
        <end position="21"/>
    </location>
</feature>
<evidence type="ECO:0000256" key="1">
    <source>
        <dbReference type="SAM" id="MobiDB-lite"/>
    </source>
</evidence>
<dbReference type="PANTHER" id="PTHR12412:SF2">
    <property type="entry name" value="NUCLEAR CAP-BINDING PROTEIN SUBUNIT 1"/>
    <property type="match status" value="1"/>
</dbReference>
<comment type="caution">
    <text evidence="4">The sequence shown here is derived from an EMBL/GenBank/DDBJ whole genome shotgun (WGS) entry which is preliminary data.</text>
</comment>
<organism evidence="4 5">
    <name type="scientific">Colletotrichum gloeosporioides</name>
    <name type="common">Anthracnose fungus</name>
    <name type="synonym">Glomerella cingulata</name>
    <dbReference type="NCBI Taxonomy" id="474922"/>
    <lineage>
        <taxon>Eukaryota</taxon>
        <taxon>Fungi</taxon>
        <taxon>Dikarya</taxon>
        <taxon>Ascomycota</taxon>
        <taxon>Pezizomycotina</taxon>
        <taxon>Sordariomycetes</taxon>
        <taxon>Hypocreomycetidae</taxon>
        <taxon>Glomerellales</taxon>
        <taxon>Glomerellaceae</taxon>
        <taxon>Colletotrichum</taxon>
        <taxon>Colletotrichum gloeosporioides species complex</taxon>
    </lineage>
</organism>
<dbReference type="Gene3D" id="1.25.40.180">
    <property type="match status" value="3"/>
</dbReference>
<dbReference type="GO" id="GO:0000339">
    <property type="term" value="F:RNA cap binding"/>
    <property type="evidence" value="ECO:0007669"/>
    <property type="project" value="InterPro"/>
</dbReference>